<keyword evidence="3" id="KW-0732">Signal</keyword>
<comment type="caution">
    <text evidence="5">The sequence shown here is derived from an EMBL/GenBank/DDBJ whole genome shotgun (WGS) entry which is preliminary data.</text>
</comment>
<evidence type="ECO:0000256" key="1">
    <source>
        <dbReference type="ARBA" id="ARBA00022737"/>
    </source>
</evidence>
<dbReference type="RefSeq" id="WP_110884866.1">
    <property type="nucleotide sequence ID" value="NZ_QJSX01000001.1"/>
</dbReference>
<dbReference type="InterPro" id="IPR001258">
    <property type="entry name" value="NHL_repeat"/>
</dbReference>
<keyword evidence="1" id="KW-0677">Repeat</keyword>
<dbReference type="AlphaFoldDB" id="A0A318ST31"/>
<evidence type="ECO:0000259" key="4">
    <source>
        <dbReference type="Pfam" id="PF01345"/>
    </source>
</evidence>
<dbReference type="InterPro" id="IPR051344">
    <property type="entry name" value="Vgb"/>
</dbReference>
<dbReference type="PROSITE" id="PS51257">
    <property type="entry name" value="PROKAR_LIPOPROTEIN"/>
    <property type="match status" value="1"/>
</dbReference>
<accession>A0A318ST31</accession>
<dbReference type="Gene3D" id="2.120.10.30">
    <property type="entry name" value="TolB, C-terminal domain"/>
    <property type="match status" value="1"/>
</dbReference>
<evidence type="ECO:0000313" key="5">
    <source>
        <dbReference type="EMBL" id="PYE56366.1"/>
    </source>
</evidence>
<dbReference type="Pfam" id="PF01345">
    <property type="entry name" value="DUF11"/>
    <property type="match status" value="3"/>
</dbReference>
<name>A0A318ST31_9DEIO</name>
<dbReference type="InterPro" id="IPR047589">
    <property type="entry name" value="DUF11_rpt"/>
</dbReference>
<organism evidence="5 6">
    <name type="scientific">Deinococcus yavapaiensis KR-236</name>
    <dbReference type="NCBI Taxonomy" id="694435"/>
    <lineage>
        <taxon>Bacteria</taxon>
        <taxon>Thermotogati</taxon>
        <taxon>Deinococcota</taxon>
        <taxon>Deinococci</taxon>
        <taxon>Deinococcales</taxon>
        <taxon>Deinococcaceae</taxon>
        <taxon>Deinococcus</taxon>
    </lineage>
</organism>
<feature type="repeat" description="NHL" evidence="2">
    <location>
        <begin position="517"/>
        <end position="547"/>
    </location>
</feature>
<dbReference type="OrthoDB" id="51125at2"/>
<feature type="domain" description="DUF11" evidence="4">
    <location>
        <begin position="297"/>
        <end position="420"/>
    </location>
</feature>
<gene>
    <name evidence="5" type="ORF">DES52_101170</name>
</gene>
<evidence type="ECO:0000256" key="2">
    <source>
        <dbReference type="PROSITE-ProRule" id="PRU00504"/>
    </source>
</evidence>
<dbReference type="InterPro" id="IPR011042">
    <property type="entry name" value="6-blade_b-propeller_TolB-like"/>
</dbReference>
<evidence type="ECO:0000256" key="3">
    <source>
        <dbReference type="SAM" id="SignalP"/>
    </source>
</evidence>
<dbReference type="NCBIfam" id="TIGR01451">
    <property type="entry name" value="B_ant_repeat"/>
    <property type="match status" value="2"/>
</dbReference>
<sequence length="745" mass="74973">MIRWCSRSVVPMLATALLAACSGSPPPLNTDLAVQKVLASPTPNLLYGQPATYTITVTNNGPNTYGGTIGFVDAIPAGMTFTGVSSPWTCAPVGAVGPANVVCTRPGPLAPSASVSAAFTVSVAGPAVLGPTVKNCARLVVPFGDQNNANNNACVTNSVSAGPPPGFDLKLQKTAGGALTAGGTGTYTFTVANLGPSPVPAGTTITLTDNLPAGLTFGSMTNPWVCTGTTSVTCGLTLTSALPASGTQSGTMTVNVAASVTGVVQNCATISTPGDTNVQNDRSCIGTDVVQAPQKYDLILAKTVAHPLTAGMTGAYTFTITNLGPGFVPAGTVLTITDNLVAGLTFASITPPWVCTGATSVTCTLTLTSPLPMGGTLTATMTVNVAPIVPGTPPPGQIRNCAAVGAPGDSNAQNDQGCVTSDVVTPTTQRLWVGSLVSLYGVGFDLAQLPTAAPGGAVTPNHRLTNAPGNGTQGLAFDAAGNLWMSREQNSIACFQAANLSGVYTTGPNGTITSPALSSPWDIAFDPSGNLWVANGANDTVVKFNAGALSCSTAQTLTPSVVLSSSGGSLSTPRALAFDAAANLWVVNETGSLVRFAAPLPTSSVALPASTTLTAASPAFNTPRGLAFDAAGNAFVTNAFSDTLMKFTPSQLASGGTQTPTVNIQIPATYPCELTGPAFDWSGNLWVSCLSSLVRFTPADLASSGTAVMANLAKITSAPSSPQTTFIEANRLAFTPKPTGLPLYP</sequence>
<dbReference type="SUPFAM" id="SSF63829">
    <property type="entry name" value="Calcium-dependent phosphotriesterase"/>
    <property type="match status" value="1"/>
</dbReference>
<feature type="domain" description="DUF11" evidence="4">
    <location>
        <begin position="168"/>
        <end position="283"/>
    </location>
</feature>
<dbReference type="InterPro" id="IPR001434">
    <property type="entry name" value="OmcB-like_DUF11"/>
</dbReference>
<reference evidence="5 6" key="1">
    <citation type="submission" date="2018-06" db="EMBL/GenBank/DDBJ databases">
        <title>Genomic Encyclopedia of Type Strains, Phase IV (KMG-IV): sequencing the most valuable type-strain genomes for metagenomic binning, comparative biology and taxonomic classification.</title>
        <authorList>
            <person name="Goeker M."/>
        </authorList>
    </citation>
    <scope>NUCLEOTIDE SEQUENCE [LARGE SCALE GENOMIC DNA]</scope>
    <source>
        <strain evidence="5 6">DSM 18048</strain>
    </source>
</reference>
<protein>
    <submittedName>
        <fullName evidence="5">Putative repeat protein (TIGR01451 family)</fullName>
    </submittedName>
</protein>
<dbReference type="PROSITE" id="PS51125">
    <property type="entry name" value="NHL"/>
    <property type="match status" value="1"/>
</dbReference>
<feature type="chain" id="PRO_5016267316" evidence="3">
    <location>
        <begin position="20"/>
        <end position="745"/>
    </location>
</feature>
<evidence type="ECO:0000313" key="6">
    <source>
        <dbReference type="Proteomes" id="UP000248326"/>
    </source>
</evidence>
<dbReference type="PANTHER" id="PTHR40274:SF3">
    <property type="entry name" value="VIRGINIAMYCIN B LYASE"/>
    <property type="match status" value="1"/>
</dbReference>
<dbReference type="EMBL" id="QJSX01000001">
    <property type="protein sequence ID" value="PYE56366.1"/>
    <property type="molecule type" value="Genomic_DNA"/>
</dbReference>
<proteinExistence type="predicted"/>
<feature type="domain" description="DUF11" evidence="4">
    <location>
        <begin position="31"/>
        <end position="156"/>
    </location>
</feature>
<dbReference type="PANTHER" id="PTHR40274">
    <property type="entry name" value="VIRGINIAMYCIN B LYASE"/>
    <property type="match status" value="1"/>
</dbReference>
<dbReference type="Proteomes" id="UP000248326">
    <property type="component" value="Unassembled WGS sequence"/>
</dbReference>
<feature type="signal peptide" evidence="3">
    <location>
        <begin position="1"/>
        <end position="19"/>
    </location>
</feature>
<keyword evidence="6" id="KW-1185">Reference proteome</keyword>